<keyword evidence="2" id="KW-0805">Transcription regulation</keyword>
<dbReference type="PANTHER" id="PTHR13068">
    <property type="entry name" value="CGI-12 PROTEIN-RELATED"/>
    <property type="match status" value="1"/>
</dbReference>
<sequence>MIKTEESGFCFLNAQYIKTYASVRFSYKESARICARFPAIFGYSIDNNLRPKFEFLVKEMKRSIEEVKDFPQYLAFSLSRRIAPRHFHLKDRNVKVKLNRMLLWSDNRFYAKWK</sequence>
<keyword evidence="2" id="KW-0804">Transcription</keyword>
<evidence type="ECO:0000313" key="4">
    <source>
        <dbReference type="EMBL" id="KAK1369581.1"/>
    </source>
</evidence>
<reference evidence="4" key="1">
    <citation type="submission" date="2023-02" db="EMBL/GenBank/DDBJ databases">
        <title>Genome of toxic invasive species Heracleum sosnowskyi carries increased number of genes despite the absence of recent whole-genome duplications.</title>
        <authorList>
            <person name="Schelkunov M."/>
            <person name="Shtratnikova V."/>
            <person name="Makarenko M."/>
            <person name="Klepikova A."/>
            <person name="Omelchenko D."/>
            <person name="Novikova G."/>
            <person name="Obukhova E."/>
            <person name="Bogdanov V."/>
            <person name="Penin A."/>
            <person name="Logacheva M."/>
        </authorList>
    </citation>
    <scope>NUCLEOTIDE SEQUENCE</scope>
    <source>
        <strain evidence="4">Hsosn_3</strain>
        <tissue evidence="4">Leaf</tissue>
    </source>
</reference>
<protein>
    <submittedName>
        <fullName evidence="4">Uncharacterized protein</fullName>
    </submittedName>
</protein>
<dbReference type="Pfam" id="PF02536">
    <property type="entry name" value="mTERF"/>
    <property type="match status" value="1"/>
</dbReference>
<dbReference type="InterPro" id="IPR038538">
    <property type="entry name" value="MTERF_sf"/>
</dbReference>
<evidence type="ECO:0000256" key="1">
    <source>
        <dbReference type="ARBA" id="ARBA00007692"/>
    </source>
</evidence>
<dbReference type="EMBL" id="JAUIZM010000008">
    <property type="protein sequence ID" value="KAK1369581.1"/>
    <property type="molecule type" value="Genomic_DNA"/>
</dbReference>
<dbReference type="SMART" id="SM00733">
    <property type="entry name" value="Mterf"/>
    <property type="match status" value="2"/>
</dbReference>
<gene>
    <name evidence="4" type="ORF">POM88_035673</name>
</gene>
<keyword evidence="5" id="KW-1185">Reference proteome</keyword>
<comment type="similarity">
    <text evidence="1">Belongs to the mTERF family.</text>
</comment>
<keyword evidence="3" id="KW-0809">Transit peptide</keyword>
<comment type="caution">
    <text evidence="4">The sequence shown here is derived from an EMBL/GenBank/DDBJ whole genome shotgun (WGS) entry which is preliminary data.</text>
</comment>
<dbReference type="GO" id="GO:0006353">
    <property type="term" value="P:DNA-templated transcription termination"/>
    <property type="evidence" value="ECO:0007669"/>
    <property type="project" value="UniProtKB-KW"/>
</dbReference>
<organism evidence="4 5">
    <name type="scientific">Heracleum sosnowskyi</name>
    <dbReference type="NCBI Taxonomy" id="360622"/>
    <lineage>
        <taxon>Eukaryota</taxon>
        <taxon>Viridiplantae</taxon>
        <taxon>Streptophyta</taxon>
        <taxon>Embryophyta</taxon>
        <taxon>Tracheophyta</taxon>
        <taxon>Spermatophyta</taxon>
        <taxon>Magnoliopsida</taxon>
        <taxon>eudicotyledons</taxon>
        <taxon>Gunneridae</taxon>
        <taxon>Pentapetalae</taxon>
        <taxon>asterids</taxon>
        <taxon>campanulids</taxon>
        <taxon>Apiales</taxon>
        <taxon>Apiaceae</taxon>
        <taxon>Apioideae</taxon>
        <taxon>apioid superclade</taxon>
        <taxon>Tordylieae</taxon>
        <taxon>Tordyliinae</taxon>
        <taxon>Heracleum</taxon>
    </lineage>
</organism>
<evidence type="ECO:0000256" key="3">
    <source>
        <dbReference type="ARBA" id="ARBA00022946"/>
    </source>
</evidence>
<dbReference type="InterPro" id="IPR003690">
    <property type="entry name" value="MTERF"/>
</dbReference>
<accession>A0AAD8HMW3</accession>
<keyword evidence="2" id="KW-0806">Transcription termination</keyword>
<dbReference type="Proteomes" id="UP001237642">
    <property type="component" value="Unassembled WGS sequence"/>
</dbReference>
<dbReference type="Gene3D" id="1.25.70.10">
    <property type="entry name" value="Transcription termination factor 3, mitochondrial"/>
    <property type="match status" value="1"/>
</dbReference>
<evidence type="ECO:0000313" key="5">
    <source>
        <dbReference type="Proteomes" id="UP001237642"/>
    </source>
</evidence>
<proteinExistence type="inferred from homology"/>
<dbReference type="GO" id="GO:0003676">
    <property type="term" value="F:nucleic acid binding"/>
    <property type="evidence" value="ECO:0007669"/>
    <property type="project" value="InterPro"/>
</dbReference>
<dbReference type="PANTHER" id="PTHR13068:SF139">
    <property type="entry name" value="TRANSCRIPTION TERMINATION FACTOR MTEF1, CHLOROPLASTIC"/>
    <property type="match status" value="1"/>
</dbReference>
<name>A0AAD8HMW3_9APIA</name>
<reference evidence="4" key="2">
    <citation type="submission" date="2023-05" db="EMBL/GenBank/DDBJ databases">
        <authorList>
            <person name="Schelkunov M.I."/>
        </authorList>
    </citation>
    <scope>NUCLEOTIDE SEQUENCE</scope>
    <source>
        <strain evidence="4">Hsosn_3</strain>
        <tissue evidence="4">Leaf</tissue>
    </source>
</reference>
<dbReference type="AlphaFoldDB" id="A0AAD8HMW3"/>
<evidence type="ECO:0000256" key="2">
    <source>
        <dbReference type="ARBA" id="ARBA00022472"/>
    </source>
</evidence>